<accession>A0A6B8RDF4</accession>
<evidence type="ECO:0000313" key="1">
    <source>
        <dbReference type="EMBL" id="QGQ93957.1"/>
    </source>
</evidence>
<proteinExistence type="predicted"/>
<evidence type="ECO:0000313" key="2">
    <source>
        <dbReference type="Proteomes" id="UP000426246"/>
    </source>
</evidence>
<dbReference type="Pfam" id="PF10844">
    <property type="entry name" value="DUF2577"/>
    <property type="match status" value="1"/>
</dbReference>
<dbReference type="OrthoDB" id="95576at2"/>
<reference evidence="2" key="1">
    <citation type="submission" date="2018-11" db="EMBL/GenBank/DDBJ databases">
        <title>Complete genome sequence of Paenibacillus sp. ML311-T8.</title>
        <authorList>
            <person name="Nam Y.-D."/>
            <person name="Kang J."/>
            <person name="Chung W.-H."/>
            <person name="Park Y.S."/>
        </authorList>
    </citation>
    <scope>NUCLEOTIDE SEQUENCE [LARGE SCALE GENOMIC DNA]</scope>
    <source>
        <strain evidence="2">ML311-T8</strain>
    </source>
</reference>
<sequence length="99" mass="10959">MKLLNLIKQASIGAVEAGNPMNVQFGMVSSMNPLEVNLDQRFTLEEDFLIVPDTLTELIITIGSTEYTIRRGLELGDKVILLRVQGGQQFIILDRVVGV</sequence>
<gene>
    <name evidence="1" type="ORF">EHS13_03065</name>
</gene>
<dbReference type="InterPro" id="IPR022555">
    <property type="entry name" value="DUF2577"/>
</dbReference>
<dbReference type="RefSeq" id="WP_155698953.1">
    <property type="nucleotide sequence ID" value="NZ_CP034235.1"/>
</dbReference>
<protein>
    <submittedName>
        <fullName evidence="1">DUF2577 domain-containing protein</fullName>
    </submittedName>
</protein>
<name>A0A6B8RDF4_9BACL</name>
<keyword evidence="2" id="KW-1185">Reference proteome</keyword>
<dbReference type="AlphaFoldDB" id="A0A6B8RDF4"/>
<dbReference type="KEGG" id="ppsc:EHS13_03065"/>
<dbReference type="EMBL" id="CP034235">
    <property type="protein sequence ID" value="QGQ93957.1"/>
    <property type="molecule type" value="Genomic_DNA"/>
</dbReference>
<dbReference type="Proteomes" id="UP000426246">
    <property type="component" value="Chromosome"/>
</dbReference>
<organism evidence="1 2">
    <name type="scientific">Paenibacillus psychroresistens</name>
    <dbReference type="NCBI Taxonomy" id="1778678"/>
    <lineage>
        <taxon>Bacteria</taxon>
        <taxon>Bacillati</taxon>
        <taxon>Bacillota</taxon>
        <taxon>Bacilli</taxon>
        <taxon>Bacillales</taxon>
        <taxon>Paenibacillaceae</taxon>
        <taxon>Paenibacillus</taxon>
    </lineage>
</organism>